<reference evidence="2" key="2">
    <citation type="submission" date="2020-09" db="EMBL/GenBank/DDBJ databases">
        <authorList>
            <person name="Sun Q."/>
            <person name="Zhou Y."/>
        </authorList>
    </citation>
    <scope>NUCLEOTIDE SEQUENCE</scope>
    <source>
        <strain evidence="2">CGMCC 1.7086</strain>
    </source>
</reference>
<name>A0A917Z082_9ALTE</name>
<sequence length="241" mass="27159">MTTAYLQETTLLDFSHSSIQQLISDKHWRALSTQNAIAAVYSFVRDEILFGYNADDSIPASQVLADGYGQCNTKSTLFMALLRALGIPCRLHGFSIYNALQRGAIPAYLMPLAPKRILHSWVEVHLADKWLDIEGFIIDRPFLRQVQQAFGDCGKFSGYGIAVPCLQKPQNDFNGGNTYIQAEGIADDFGLFTQPDDFYAKHGSNLRGVKKLLYRYVLRHLINYNVNRIRRLGIPPARSKV</sequence>
<comment type="caution">
    <text evidence="2">The sequence shown here is derived from an EMBL/GenBank/DDBJ whole genome shotgun (WGS) entry which is preliminary data.</text>
</comment>
<dbReference type="SUPFAM" id="SSF54001">
    <property type="entry name" value="Cysteine proteinases"/>
    <property type="match status" value="1"/>
</dbReference>
<accession>A0A917Z082</accession>
<dbReference type="AlphaFoldDB" id="A0A917Z082"/>
<proteinExistence type="predicted"/>
<gene>
    <name evidence="2" type="ORF">GCM10010982_27680</name>
</gene>
<reference evidence="2" key="1">
    <citation type="journal article" date="2014" name="Int. J. Syst. Evol. Microbiol.">
        <title>Complete genome sequence of Corynebacterium casei LMG S-19264T (=DSM 44701T), isolated from a smear-ripened cheese.</title>
        <authorList>
            <consortium name="US DOE Joint Genome Institute (JGI-PGF)"/>
            <person name="Walter F."/>
            <person name="Albersmeier A."/>
            <person name="Kalinowski J."/>
            <person name="Ruckert C."/>
        </authorList>
    </citation>
    <scope>NUCLEOTIDE SEQUENCE</scope>
    <source>
        <strain evidence="2">CGMCC 1.7086</strain>
    </source>
</reference>
<dbReference type="EMBL" id="BMLS01000004">
    <property type="protein sequence ID" value="GGO71576.1"/>
    <property type="molecule type" value="Genomic_DNA"/>
</dbReference>
<feature type="domain" description="Transglutaminase-like" evidence="1">
    <location>
        <begin position="63"/>
        <end position="137"/>
    </location>
</feature>
<keyword evidence="3" id="KW-1185">Reference proteome</keyword>
<organism evidence="2 3">
    <name type="scientific">Bowmanella pacifica</name>
    <dbReference type="NCBI Taxonomy" id="502051"/>
    <lineage>
        <taxon>Bacteria</taxon>
        <taxon>Pseudomonadati</taxon>
        <taxon>Pseudomonadota</taxon>
        <taxon>Gammaproteobacteria</taxon>
        <taxon>Alteromonadales</taxon>
        <taxon>Alteromonadaceae</taxon>
        <taxon>Bowmanella</taxon>
    </lineage>
</organism>
<evidence type="ECO:0000259" key="1">
    <source>
        <dbReference type="SMART" id="SM00460"/>
    </source>
</evidence>
<dbReference type="SMART" id="SM00460">
    <property type="entry name" value="TGc"/>
    <property type="match status" value="1"/>
</dbReference>
<evidence type="ECO:0000313" key="3">
    <source>
        <dbReference type="Proteomes" id="UP000606935"/>
    </source>
</evidence>
<dbReference type="InterPro" id="IPR038765">
    <property type="entry name" value="Papain-like_cys_pep_sf"/>
</dbReference>
<dbReference type="Gene3D" id="3.10.620.30">
    <property type="match status" value="1"/>
</dbReference>
<dbReference type="Proteomes" id="UP000606935">
    <property type="component" value="Unassembled WGS sequence"/>
</dbReference>
<dbReference type="InterPro" id="IPR002931">
    <property type="entry name" value="Transglutaminase-like"/>
</dbReference>
<protein>
    <submittedName>
        <fullName evidence="2">Transglutaminase</fullName>
    </submittedName>
</protein>
<evidence type="ECO:0000313" key="2">
    <source>
        <dbReference type="EMBL" id="GGO71576.1"/>
    </source>
</evidence>
<dbReference type="RefSeq" id="WP_188696302.1">
    <property type="nucleotide sequence ID" value="NZ_BMLS01000004.1"/>
</dbReference>
<dbReference type="Pfam" id="PF01841">
    <property type="entry name" value="Transglut_core"/>
    <property type="match status" value="1"/>
</dbReference>
<dbReference type="PANTHER" id="PTHR33490">
    <property type="entry name" value="BLR5614 PROTEIN-RELATED"/>
    <property type="match status" value="1"/>
</dbReference>